<dbReference type="PROSITE" id="PS00678">
    <property type="entry name" value="WD_REPEATS_1"/>
    <property type="match status" value="1"/>
</dbReference>
<dbReference type="EMBL" id="AOGT01000259">
    <property type="protein sequence ID" value="EMG50457.1"/>
    <property type="molecule type" value="Genomic_DNA"/>
</dbReference>
<evidence type="ECO:0000259" key="4">
    <source>
        <dbReference type="Pfam" id="PF24807"/>
    </source>
</evidence>
<accession>M3HSA7</accession>
<dbReference type="eggNOG" id="KOG0305">
    <property type="taxonomic scope" value="Eukaryota"/>
</dbReference>
<dbReference type="Gene3D" id="2.130.10.10">
    <property type="entry name" value="YVTN repeat-like/Quinoprotein amine dehydrogenase"/>
    <property type="match status" value="1"/>
</dbReference>
<dbReference type="PANTHER" id="PTHR19918:SF5">
    <property type="entry name" value="MEIOSIS-SPECIFIC APC_C ACTIVATOR PROTEIN AMA1"/>
    <property type="match status" value="1"/>
</dbReference>
<dbReference type="InterPro" id="IPR056150">
    <property type="entry name" value="WD40_CDC20-Fz"/>
</dbReference>
<name>M3HSA7_CANMX</name>
<dbReference type="OrthoDB" id="10263272at2759"/>
<dbReference type="GO" id="GO:0031145">
    <property type="term" value="P:anaphase-promoting complex-dependent catabolic process"/>
    <property type="evidence" value="ECO:0007669"/>
    <property type="project" value="TreeGrafter"/>
</dbReference>
<dbReference type="InterPro" id="IPR033010">
    <property type="entry name" value="Cdc20/Fizzy"/>
</dbReference>
<protein>
    <submittedName>
        <fullName evidence="5">Activator of meiotic anaphase promoting complex (APC/C), putative</fullName>
    </submittedName>
</protein>
<dbReference type="InterPro" id="IPR015943">
    <property type="entry name" value="WD40/YVTN_repeat-like_dom_sf"/>
</dbReference>
<evidence type="ECO:0000256" key="2">
    <source>
        <dbReference type="ARBA" id="ARBA00022574"/>
    </source>
</evidence>
<dbReference type="SMART" id="SM00320">
    <property type="entry name" value="WD40"/>
    <property type="match status" value="6"/>
</dbReference>
<dbReference type="PANTHER" id="PTHR19918">
    <property type="entry name" value="CELL DIVISION CYCLE 20 CDC20 FIZZY -RELATED"/>
    <property type="match status" value="1"/>
</dbReference>
<dbReference type="GO" id="GO:1990757">
    <property type="term" value="F:ubiquitin ligase activator activity"/>
    <property type="evidence" value="ECO:0007669"/>
    <property type="project" value="TreeGrafter"/>
</dbReference>
<dbReference type="GO" id="GO:0005680">
    <property type="term" value="C:anaphase-promoting complex"/>
    <property type="evidence" value="ECO:0007669"/>
    <property type="project" value="TreeGrafter"/>
</dbReference>
<gene>
    <name evidence="5" type="ORF">G210_4147</name>
</gene>
<keyword evidence="2" id="KW-0853">WD repeat</keyword>
<dbReference type="OMA" id="KMLVFRG"/>
<evidence type="ECO:0000256" key="3">
    <source>
        <dbReference type="ARBA" id="ARBA00022737"/>
    </source>
</evidence>
<feature type="domain" description="CDC20/Fizzy WD40" evidence="4">
    <location>
        <begin position="159"/>
        <end position="460"/>
    </location>
</feature>
<evidence type="ECO:0000313" key="6">
    <source>
        <dbReference type="Proteomes" id="UP000011777"/>
    </source>
</evidence>
<dbReference type="Pfam" id="PF24807">
    <property type="entry name" value="WD40_CDC20-Fz"/>
    <property type="match status" value="1"/>
</dbReference>
<dbReference type="InterPro" id="IPR001680">
    <property type="entry name" value="WD40_rpt"/>
</dbReference>
<dbReference type="SUPFAM" id="SSF50978">
    <property type="entry name" value="WD40 repeat-like"/>
    <property type="match status" value="1"/>
</dbReference>
<dbReference type="InterPro" id="IPR036322">
    <property type="entry name" value="WD40_repeat_dom_sf"/>
</dbReference>
<dbReference type="STRING" id="1245528.M3HSA7"/>
<keyword evidence="3" id="KW-0677">Repeat</keyword>
<dbReference type="GO" id="GO:0010997">
    <property type="term" value="F:anaphase-promoting complex binding"/>
    <property type="evidence" value="ECO:0007669"/>
    <property type="project" value="InterPro"/>
</dbReference>
<reference evidence="5 6" key="1">
    <citation type="submission" date="2013-02" db="EMBL/GenBank/DDBJ databases">
        <title>Genome sequence of Candida maltosa Xu316, a potential industrial strain for xylitol and ethanol production.</title>
        <authorList>
            <person name="Yu J."/>
            <person name="Wang Q."/>
            <person name="Geng X."/>
            <person name="Bao W."/>
            <person name="He P."/>
            <person name="Cai J."/>
        </authorList>
    </citation>
    <scope>NUCLEOTIDE SEQUENCE [LARGE SCALE GENOMIC DNA]</scope>
    <source>
        <strain evidence="6">Xu316</strain>
    </source>
</reference>
<evidence type="ECO:0000256" key="1">
    <source>
        <dbReference type="ARBA" id="ARBA00006445"/>
    </source>
</evidence>
<dbReference type="Proteomes" id="UP000011777">
    <property type="component" value="Unassembled WGS sequence"/>
</dbReference>
<evidence type="ECO:0000313" key="5">
    <source>
        <dbReference type="EMBL" id="EMG50457.1"/>
    </source>
</evidence>
<comment type="similarity">
    <text evidence="1">Belongs to the WD repeat CDC20/Fizzy family.</text>
</comment>
<keyword evidence="6" id="KW-1185">Reference proteome</keyword>
<organism evidence="5 6">
    <name type="scientific">Candida maltosa (strain Xu316)</name>
    <name type="common">Yeast</name>
    <dbReference type="NCBI Taxonomy" id="1245528"/>
    <lineage>
        <taxon>Eukaryota</taxon>
        <taxon>Fungi</taxon>
        <taxon>Dikarya</taxon>
        <taxon>Ascomycota</taxon>
        <taxon>Saccharomycotina</taxon>
        <taxon>Pichiomycetes</taxon>
        <taxon>Debaryomycetaceae</taxon>
        <taxon>Candida/Lodderomyces clade</taxon>
        <taxon>Candida</taxon>
    </lineage>
</organism>
<dbReference type="HOGENOM" id="CLU_014831_3_3_1"/>
<dbReference type="GO" id="GO:1905786">
    <property type="term" value="P:positive regulation of anaphase-promoting complex-dependent catabolic process"/>
    <property type="evidence" value="ECO:0007669"/>
    <property type="project" value="TreeGrafter"/>
</dbReference>
<comment type="caution">
    <text evidence="5">The sequence shown here is derived from an EMBL/GenBank/DDBJ whole genome shotgun (WGS) entry which is preliminary data.</text>
</comment>
<dbReference type="AlphaFoldDB" id="M3HSA7"/>
<proteinExistence type="inferred from homology"/>
<sequence>MSRSLIPELGHRFIPSSSSSSVYRTNMILERNNDDSSPSISPANLSLREDTFFNHSTSIDTSSAQHLSLSSESDGVYHKSPNSNISSPLDFHQEVVAEALNFVHDSKVLTFDTRYLKGKSIREHNQKLKKYSSYNDILSDLNKKVTPVPVKTIIATDILQAPGLRNDYYSNLVSWSHKTNRVAVGLGSKVYLWGVDNNVIQINCENEDLVTAVSCSSEDWILIATAGGKILLIDQEGNTLVCSYATNEGKCIFCFTWFDNGYMFMAGDDFGEVYIFKICKLFNVQIELIKVFKCHQQQICGIALNGRNDEVAIGANDNCCTIWNIQDISQPMLKFVLPHNAAIKAMSYCPWTLSLLATGGGSKDRKIRFWHTASGTLLNEYYTDGQITSLIWSKFKKEIVATFGFGGTNKANLLCVYTYPKMQPVLEVNAASNLRILSATLSPDNCSICVATNDSTIRVYRLWEKTLEILPGTSQRVTGTYGSDIIELLEGISKNGEVIR</sequence>
<dbReference type="InterPro" id="IPR019775">
    <property type="entry name" value="WD40_repeat_CS"/>
</dbReference>